<name>A0ABP1DC23_9APHY</name>
<dbReference type="Proteomes" id="UP001497453">
    <property type="component" value="Chromosome 3"/>
</dbReference>
<feature type="region of interest" description="Disordered" evidence="4">
    <location>
        <begin position="670"/>
        <end position="689"/>
    </location>
</feature>
<reference evidence="6" key="1">
    <citation type="submission" date="2024-04" db="EMBL/GenBank/DDBJ databases">
        <authorList>
            <person name="Shaw F."/>
            <person name="Minotto A."/>
        </authorList>
    </citation>
    <scope>NUCLEOTIDE SEQUENCE [LARGE SCALE GENOMIC DNA]</scope>
</reference>
<dbReference type="InterPro" id="IPR036322">
    <property type="entry name" value="WD40_repeat_dom_sf"/>
</dbReference>
<evidence type="ECO:0000256" key="3">
    <source>
        <dbReference type="ARBA" id="ARBA00023242"/>
    </source>
</evidence>
<keyword evidence="2" id="KW-0804">Transcription</keyword>
<feature type="compositionally biased region" description="Polar residues" evidence="4">
    <location>
        <begin position="73"/>
        <end position="89"/>
    </location>
</feature>
<feature type="region of interest" description="Disordered" evidence="4">
    <location>
        <begin position="1"/>
        <end position="114"/>
    </location>
</feature>
<feature type="compositionally biased region" description="Basic residues" evidence="4">
    <location>
        <begin position="92"/>
        <end position="104"/>
    </location>
</feature>
<dbReference type="PANTHER" id="PTHR15052">
    <property type="entry name" value="RNA POLYMERASE III TRANSCRIPTION INITIATION FACTOR COMPLEX SUBUNIT"/>
    <property type="match status" value="1"/>
</dbReference>
<sequence length="758" mass="82911">MARELRKRTSRPNYAALANYGEEPENEAGPSTTHRAAEDDDGSSSDFAPDKDVVHDVTAEVDEVEADAEGEDQVSQLGATSGDEQVQSLSTSKRKKPTKRKPRKSAATVAESGQLPLPNVHHRHRAVPLYHRHEKVERLTEPPKLFTSPRITLTNSSTANSVVGSRVNKAWGCNVGPGPLWELLEDRGWYKEYLHAPKEAESFRRPKVHSKVMIPSNCETLQPEAGSVYLPTHDDQSPSRSIPCSFGPIDQQQRLELGPLSSVGMHAFSPGNKSHVFNAGAPVWGLDWCPIHPDVRQELAYKQYLAVAPLTSQTHDLVVGSRLPRPAHSCVEIWSLSPSRPENASAVDDTQEQPGMMQCEMIVCIEAGSAFELKWCPLPSHDNLSAPFDPASPLRKLGILAGAFEDGSISLYAISDPTDLANRTGASNDALPVFVRLSEPLLRLEMEDTTPSCLDWANSDVLGVGCSNGWIAVYNVGKALRDGERGLNKLVAPTHYFSIHQSAVRSVAWIRVPTPSVTGEPTTDDPTVIATGGFDGLECVADIRDLAANTLNRTRDVVNCVSFSTYCGGPVTIDHENTIKAYSLSPSMLGRGHRLLEPEGPIWSVAASDYHPQLAIGVADGSCMTTNTMRSTRRGGMVPFLAHKVYQLDYSRQFQEYRMLEHFLPQETTDRPSVVRGGGERPSSGAGAWSPEVGIHRVVWNMGNGLAAAPLLASATGSGLCRVDWLMGRWMRDRIPYNGVEVMRQETDAEDMMDEDSE</sequence>
<dbReference type="Gene3D" id="2.130.10.10">
    <property type="entry name" value="YVTN repeat-like/Quinoprotein amine dehydrogenase"/>
    <property type="match status" value="1"/>
</dbReference>
<dbReference type="InterPro" id="IPR015943">
    <property type="entry name" value="WD40/YVTN_repeat-like_dom_sf"/>
</dbReference>
<evidence type="ECO:0000313" key="5">
    <source>
        <dbReference type="EMBL" id="CAL1705390.1"/>
    </source>
</evidence>
<proteinExistence type="predicted"/>
<accession>A0ABP1DC23</accession>
<evidence type="ECO:0000313" key="6">
    <source>
        <dbReference type="Proteomes" id="UP001497453"/>
    </source>
</evidence>
<dbReference type="SUPFAM" id="SSF50978">
    <property type="entry name" value="WD40 repeat-like"/>
    <property type="match status" value="1"/>
</dbReference>
<evidence type="ECO:0000256" key="4">
    <source>
        <dbReference type="SAM" id="MobiDB-lite"/>
    </source>
</evidence>
<keyword evidence="6" id="KW-1185">Reference proteome</keyword>
<dbReference type="InterPro" id="IPR052416">
    <property type="entry name" value="GTF3C_component"/>
</dbReference>
<dbReference type="EMBL" id="OZ037946">
    <property type="protein sequence ID" value="CAL1705390.1"/>
    <property type="molecule type" value="Genomic_DNA"/>
</dbReference>
<feature type="compositionally biased region" description="Basic and acidic residues" evidence="4">
    <location>
        <begin position="48"/>
        <end position="58"/>
    </location>
</feature>
<evidence type="ECO:0000256" key="2">
    <source>
        <dbReference type="ARBA" id="ARBA00023163"/>
    </source>
</evidence>
<dbReference type="PANTHER" id="PTHR15052:SF2">
    <property type="entry name" value="GENERAL TRANSCRIPTION FACTOR 3C POLYPEPTIDE 2"/>
    <property type="match status" value="1"/>
</dbReference>
<protein>
    <submittedName>
        <fullName evidence="5">Uncharacterized protein</fullName>
    </submittedName>
</protein>
<evidence type="ECO:0000256" key="1">
    <source>
        <dbReference type="ARBA" id="ARBA00004123"/>
    </source>
</evidence>
<gene>
    <name evidence="5" type="ORF">GFSPODELE1_LOCUS5408</name>
</gene>
<feature type="compositionally biased region" description="Acidic residues" evidence="4">
    <location>
        <begin position="59"/>
        <end position="72"/>
    </location>
</feature>
<feature type="compositionally biased region" description="Basic residues" evidence="4">
    <location>
        <begin position="1"/>
        <end position="10"/>
    </location>
</feature>
<organism evidence="5 6">
    <name type="scientific">Somion occarium</name>
    <dbReference type="NCBI Taxonomy" id="3059160"/>
    <lineage>
        <taxon>Eukaryota</taxon>
        <taxon>Fungi</taxon>
        <taxon>Dikarya</taxon>
        <taxon>Basidiomycota</taxon>
        <taxon>Agaricomycotina</taxon>
        <taxon>Agaricomycetes</taxon>
        <taxon>Polyporales</taxon>
        <taxon>Cerrenaceae</taxon>
        <taxon>Somion</taxon>
    </lineage>
</organism>
<comment type="subcellular location">
    <subcellularLocation>
        <location evidence="1">Nucleus</location>
    </subcellularLocation>
</comment>
<keyword evidence="3" id="KW-0539">Nucleus</keyword>